<evidence type="ECO:0000256" key="2">
    <source>
        <dbReference type="ARBA" id="ARBA00005896"/>
    </source>
</evidence>
<comment type="similarity">
    <text evidence="2">Belongs to the TfdA dioxygenase family.</text>
</comment>
<keyword evidence="9" id="KW-1185">Reference proteome</keyword>
<dbReference type="HOGENOM" id="CLU_036005_1_0_1"/>
<dbReference type="Pfam" id="PF02668">
    <property type="entry name" value="TauD"/>
    <property type="match status" value="1"/>
</dbReference>
<dbReference type="PANTHER" id="PTHR30468">
    <property type="entry name" value="ALPHA-KETOGLUTARATE-DEPENDENT SULFONATE DIOXYGENASE"/>
    <property type="match status" value="1"/>
</dbReference>
<accession>M2WHY7</accession>
<evidence type="ECO:0000259" key="7">
    <source>
        <dbReference type="Pfam" id="PF02668"/>
    </source>
</evidence>
<proteinExistence type="inferred from homology"/>
<dbReference type="GO" id="GO:0005737">
    <property type="term" value="C:cytoplasm"/>
    <property type="evidence" value="ECO:0007669"/>
    <property type="project" value="TreeGrafter"/>
</dbReference>
<dbReference type="OrthoDB" id="10257314at2759"/>
<dbReference type="PANTHER" id="PTHR30468:SF10">
    <property type="entry name" value="TAUD_TFDA-LIKE DOMAIN-CONTAINING PROTEIN"/>
    <property type="match status" value="1"/>
</dbReference>
<comment type="cofactor">
    <cofactor evidence="1">
        <name>Fe(2+)</name>
        <dbReference type="ChEBI" id="CHEBI:29033"/>
    </cofactor>
</comment>
<evidence type="ECO:0000256" key="4">
    <source>
        <dbReference type="ARBA" id="ARBA00022964"/>
    </source>
</evidence>
<feature type="domain" description="TauD/TfdA-like" evidence="7">
    <location>
        <begin position="42"/>
        <end position="321"/>
    </location>
</feature>
<keyword evidence="6" id="KW-0408">Iron</keyword>
<evidence type="ECO:0000256" key="6">
    <source>
        <dbReference type="ARBA" id="ARBA00023004"/>
    </source>
</evidence>
<reference evidence="9" key="1">
    <citation type="journal article" date="2012" name="PLoS Genet.">
        <title>The genomes of the fungal plant pathogens Cladosporium fulvum and Dothistroma septosporum reveal adaptation to different hosts and lifestyles but also signatures of common ancestry.</title>
        <authorList>
            <person name="de Wit P.J.G.M."/>
            <person name="van der Burgt A."/>
            <person name="Oekmen B."/>
            <person name="Stergiopoulos I."/>
            <person name="Abd-Elsalam K.A."/>
            <person name="Aerts A.L."/>
            <person name="Bahkali A.H."/>
            <person name="Beenen H.G."/>
            <person name="Chettri P."/>
            <person name="Cox M.P."/>
            <person name="Datema E."/>
            <person name="de Vries R.P."/>
            <person name="Dhillon B."/>
            <person name="Ganley A.R."/>
            <person name="Griffiths S.A."/>
            <person name="Guo Y."/>
            <person name="Hamelin R.C."/>
            <person name="Henrissat B."/>
            <person name="Kabir M.S."/>
            <person name="Jashni M.K."/>
            <person name="Kema G."/>
            <person name="Klaubauf S."/>
            <person name="Lapidus A."/>
            <person name="Levasseur A."/>
            <person name="Lindquist E."/>
            <person name="Mehrabi R."/>
            <person name="Ohm R.A."/>
            <person name="Owen T.J."/>
            <person name="Salamov A."/>
            <person name="Schwelm A."/>
            <person name="Schijlen E."/>
            <person name="Sun H."/>
            <person name="van den Burg H.A."/>
            <person name="van Ham R.C.H.J."/>
            <person name="Zhang S."/>
            <person name="Goodwin S.B."/>
            <person name="Grigoriev I.V."/>
            <person name="Collemare J."/>
            <person name="Bradshaw R.E."/>
        </authorList>
    </citation>
    <scope>NUCLEOTIDE SEQUENCE [LARGE SCALE GENOMIC DNA]</scope>
    <source>
        <strain evidence="9">NZE10 / CBS 128990</strain>
    </source>
</reference>
<dbReference type="eggNOG" id="ENOG502SHEC">
    <property type="taxonomic scope" value="Eukaryota"/>
</dbReference>
<gene>
    <name evidence="8" type="ORF">DOTSEDRAFT_66673</name>
</gene>
<evidence type="ECO:0000313" key="8">
    <source>
        <dbReference type="EMBL" id="EME38628.1"/>
    </source>
</evidence>
<keyword evidence="5" id="KW-0560">Oxidoreductase</keyword>
<evidence type="ECO:0000256" key="3">
    <source>
        <dbReference type="ARBA" id="ARBA00022723"/>
    </source>
</evidence>
<dbReference type="Gene3D" id="3.60.130.10">
    <property type="entry name" value="Clavaminate synthase-like"/>
    <property type="match status" value="1"/>
</dbReference>
<evidence type="ECO:0000313" key="9">
    <source>
        <dbReference type="Proteomes" id="UP000016933"/>
    </source>
</evidence>
<dbReference type="SUPFAM" id="SSF51197">
    <property type="entry name" value="Clavaminate synthase-like"/>
    <property type="match status" value="1"/>
</dbReference>
<reference evidence="8 9" key="2">
    <citation type="journal article" date="2012" name="PLoS Pathog.">
        <title>Diverse lifestyles and strategies of plant pathogenesis encoded in the genomes of eighteen Dothideomycetes fungi.</title>
        <authorList>
            <person name="Ohm R.A."/>
            <person name="Feau N."/>
            <person name="Henrissat B."/>
            <person name="Schoch C.L."/>
            <person name="Horwitz B.A."/>
            <person name="Barry K.W."/>
            <person name="Condon B.J."/>
            <person name="Copeland A.C."/>
            <person name="Dhillon B."/>
            <person name="Glaser F."/>
            <person name="Hesse C.N."/>
            <person name="Kosti I."/>
            <person name="LaButti K."/>
            <person name="Lindquist E.A."/>
            <person name="Lucas S."/>
            <person name="Salamov A.A."/>
            <person name="Bradshaw R.E."/>
            <person name="Ciuffetti L."/>
            <person name="Hamelin R.C."/>
            <person name="Kema G.H.J."/>
            <person name="Lawrence C."/>
            <person name="Scott J.A."/>
            <person name="Spatafora J.W."/>
            <person name="Turgeon B.G."/>
            <person name="de Wit P.J.G.M."/>
            <person name="Zhong S."/>
            <person name="Goodwin S.B."/>
            <person name="Grigoriev I.V."/>
        </authorList>
    </citation>
    <scope>NUCLEOTIDE SEQUENCE [LARGE SCALE GENOMIC DNA]</scope>
    <source>
        <strain evidence="9">NZE10 / CBS 128990</strain>
    </source>
</reference>
<keyword evidence="4" id="KW-0223">Dioxygenase</keyword>
<protein>
    <recommendedName>
        <fullName evidence="7">TauD/TfdA-like domain-containing protein</fullName>
    </recommendedName>
</protein>
<dbReference type="GO" id="GO:0046872">
    <property type="term" value="F:metal ion binding"/>
    <property type="evidence" value="ECO:0007669"/>
    <property type="project" value="UniProtKB-KW"/>
</dbReference>
<organism evidence="8 9">
    <name type="scientific">Dothistroma septosporum (strain NZE10 / CBS 128990)</name>
    <name type="common">Red band needle blight fungus</name>
    <name type="synonym">Mycosphaerella pini</name>
    <dbReference type="NCBI Taxonomy" id="675120"/>
    <lineage>
        <taxon>Eukaryota</taxon>
        <taxon>Fungi</taxon>
        <taxon>Dikarya</taxon>
        <taxon>Ascomycota</taxon>
        <taxon>Pezizomycotina</taxon>
        <taxon>Dothideomycetes</taxon>
        <taxon>Dothideomycetidae</taxon>
        <taxon>Mycosphaerellales</taxon>
        <taxon>Mycosphaerellaceae</taxon>
        <taxon>Dothistroma</taxon>
    </lineage>
</organism>
<dbReference type="EMBL" id="KB446546">
    <property type="protein sequence ID" value="EME38628.1"/>
    <property type="molecule type" value="Genomic_DNA"/>
</dbReference>
<dbReference type="InterPro" id="IPR003819">
    <property type="entry name" value="TauD/TfdA-like"/>
</dbReference>
<dbReference type="STRING" id="675120.M2WHY7"/>
<keyword evidence="3" id="KW-0479">Metal-binding</keyword>
<dbReference type="Proteomes" id="UP000016933">
    <property type="component" value="Unassembled WGS sequence"/>
</dbReference>
<dbReference type="InterPro" id="IPR042098">
    <property type="entry name" value="TauD-like_sf"/>
</dbReference>
<dbReference type="GO" id="GO:0016706">
    <property type="term" value="F:2-oxoglutarate-dependent dioxygenase activity"/>
    <property type="evidence" value="ECO:0007669"/>
    <property type="project" value="TreeGrafter"/>
</dbReference>
<dbReference type="InterPro" id="IPR051323">
    <property type="entry name" value="AtsK-like"/>
</dbReference>
<name>M2WHY7_DOTSN</name>
<evidence type="ECO:0000256" key="5">
    <source>
        <dbReference type="ARBA" id="ARBA00023002"/>
    </source>
</evidence>
<evidence type="ECO:0000256" key="1">
    <source>
        <dbReference type="ARBA" id="ARBA00001954"/>
    </source>
</evidence>
<sequence length="368" mass="41447">MPLDRLSQTVSRSFGDDFRQRSRQPLVDSGGLKGCRFFDVCRNIGREFPDAKLTEWLRAPNSDQLLRDLAITVSRRNVVFFRAQDDMTVELQQELAQRLGELSGKPARNRLHIYPFMAPGCTNDDKEVVLFTEDDTPRLPVHELWHSDISYENAPSDYAVLRILELPETGGDTHVCGLEQYHKLSLTTTSWASGYGAYDRLTRPMQSFLETLTLTSESNHHKFPVVAGEAGPDFSVPRGAPENIGSYIKARHPGIRTNPVTGWNSLFMLGHHVTRINGVSPAEGHKLMGWMNELMVSSYDIQNDIAIWNNRCSAHTATPDHIGRGPGTRVGVRATSNGDWPYFNPSAIGQQEALQREKECKPVFDYYE</sequence>
<dbReference type="AlphaFoldDB" id="M2WHY7"/>